<evidence type="ECO:0000313" key="2">
    <source>
        <dbReference type="EMBL" id="KAK3295970.1"/>
    </source>
</evidence>
<protein>
    <submittedName>
        <fullName evidence="2">Uncharacterized protein</fullName>
    </submittedName>
</protein>
<keyword evidence="1" id="KW-0812">Transmembrane</keyword>
<keyword evidence="1" id="KW-1133">Transmembrane helix</keyword>
<dbReference type="AlphaFoldDB" id="A0AAE0LSS8"/>
<reference evidence="2" key="2">
    <citation type="submission" date="2023-06" db="EMBL/GenBank/DDBJ databases">
        <authorList>
            <consortium name="Lawrence Berkeley National Laboratory"/>
            <person name="Haridas S."/>
            <person name="Hensen N."/>
            <person name="Bonometti L."/>
            <person name="Westerberg I."/>
            <person name="Brannstrom I.O."/>
            <person name="Guillou S."/>
            <person name="Cros-Aarteil S."/>
            <person name="Calhoun S."/>
            <person name="Kuo A."/>
            <person name="Mondo S."/>
            <person name="Pangilinan J."/>
            <person name="Riley R."/>
            <person name="Labutti K."/>
            <person name="Andreopoulos B."/>
            <person name="Lipzen A."/>
            <person name="Chen C."/>
            <person name="Yanf M."/>
            <person name="Daum C."/>
            <person name="Ng V."/>
            <person name="Clum A."/>
            <person name="Steindorff A."/>
            <person name="Ohm R."/>
            <person name="Martin F."/>
            <person name="Silar P."/>
            <person name="Natvig D."/>
            <person name="Lalanne C."/>
            <person name="Gautier V."/>
            <person name="Ament-Velasquez S.L."/>
            <person name="Kruys A."/>
            <person name="Hutchinson M.I."/>
            <person name="Powell A.J."/>
            <person name="Barry K."/>
            <person name="Miller A.N."/>
            <person name="Grigoriev I.V."/>
            <person name="Debuchy R."/>
            <person name="Gladieux P."/>
            <person name="Thoren M.H."/>
            <person name="Johannesson H."/>
        </authorList>
    </citation>
    <scope>NUCLEOTIDE SEQUENCE</scope>
    <source>
        <strain evidence="2">CBS 168.71</strain>
    </source>
</reference>
<accession>A0AAE0LSS8</accession>
<comment type="caution">
    <text evidence="2">The sequence shown here is derived from an EMBL/GenBank/DDBJ whole genome shotgun (WGS) entry which is preliminary data.</text>
</comment>
<evidence type="ECO:0000256" key="1">
    <source>
        <dbReference type="SAM" id="Phobius"/>
    </source>
</evidence>
<dbReference type="Proteomes" id="UP001278766">
    <property type="component" value="Unassembled WGS sequence"/>
</dbReference>
<organism evidence="2 3">
    <name type="scientific">Chaetomium fimeti</name>
    <dbReference type="NCBI Taxonomy" id="1854472"/>
    <lineage>
        <taxon>Eukaryota</taxon>
        <taxon>Fungi</taxon>
        <taxon>Dikarya</taxon>
        <taxon>Ascomycota</taxon>
        <taxon>Pezizomycotina</taxon>
        <taxon>Sordariomycetes</taxon>
        <taxon>Sordariomycetidae</taxon>
        <taxon>Sordariales</taxon>
        <taxon>Chaetomiaceae</taxon>
        <taxon>Chaetomium</taxon>
    </lineage>
</organism>
<dbReference type="GeneID" id="87835529"/>
<keyword evidence="3" id="KW-1185">Reference proteome</keyword>
<dbReference type="EMBL" id="JAUEPN010000004">
    <property type="protein sequence ID" value="KAK3295970.1"/>
    <property type="molecule type" value="Genomic_DNA"/>
</dbReference>
<sequence length="137" mass="13975">MHVPGGHTASPFCGFWQLSAGLGLLLPLLNAAADCGLLLLLLLLLLPALVGSALRVTNRCCCGCCSFPAAGRSGVGNSSPFFFPGFAGVLAGLEGCVAEVRLLFGGMRRGGVTGLRGYEEGYFGCCCGILTRGVTTS</sequence>
<proteinExistence type="predicted"/>
<reference evidence="2" key="1">
    <citation type="journal article" date="2023" name="Mol. Phylogenet. Evol.">
        <title>Genome-scale phylogeny and comparative genomics of the fungal order Sordariales.</title>
        <authorList>
            <person name="Hensen N."/>
            <person name="Bonometti L."/>
            <person name="Westerberg I."/>
            <person name="Brannstrom I.O."/>
            <person name="Guillou S."/>
            <person name="Cros-Aarteil S."/>
            <person name="Calhoun S."/>
            <person name="Haridas S."/>
            <person name="Kuo A."/>
            <person name="Mondo S."/>
            <person name="Pangilinan J."/>
            <person name="Riley R."/>
            <person name="LaButti K."/>
            <person name="Andreopoulos B."/>
            <person name="Lipzen A."/>
            <person name="Chen C."/>
            <person name="Yan M."/>
            <person name="Daum C."/>
            <person name="Ng V."/>
            <person name="Clum A."/>
            <person name="Steindorff A."/>
            <person name="Ohm R.A."/>
            <person name="Martin F."/>
            <person name="Silar P."/>
            <person name="Natvig D.O."/>
            <person name="Lalanne C."/>
            <person name="Gautier V."/>
            <person name="Ament-Velasquez S.L."/>
            <person name="Kruys A."/>
            <person name="Hutchinson M.I."/>
            <person name="Powell A.J."/>
            <person name="Barry K."/>
            <person name="Miller A.N."/>
            <person name="Grigoriev I.V."/>
            <person name="Debuchy R."/>
            <person name="Gladieux P."/>
            <person name="Hiltunen Thoren M."/>
            <person name="Johannesson H."/>
        </authorList>
    </citation>
    <scope>NUCLEOTIDE SEQUENCE</scope>
    <source>
        <strain evidence="2">CBS 168.71</strain>
    </source>
</reference>
<keyword evidence="1" id="KW-0472">Membrane</keyword>
<gene>
    <name evidence="2" type="ORF">B0H64DRAFT_160071</name>
</gene>
<dbReference type="RefSeq" id="XP_062659484.1">
    <property type="nucleotide sequence ID" value="XM_062798581.1"/>
</dbReference>
<name>A0AAE0LSS8_9PEZI</name>
<evidence type="ECO:0000313" key="3">
    <source>
        <dbReference type="Proteomes" id="UP001278766"/>
    </source>
</evidence>
<feature type="transmembrane region" description="Helical" evidence="1">
    <location>
        <begin position="24"/>
        <end position="49"/>
    </location>
</feature>